<evidence type="ECO:0000256" key="5">
    <source>
        <dbReference type="SAM" id="MobiDB-lite"/>
    </source>
</evidence>
<keyword evidence="4" id="KW-0067">ATP-binding</keyword>
<organism evidence="7 8">
    <name type="scientific">Natrinema pellirubrum (strain DSM 15624 / CIP 106293 / JCM 10476 / NCIMB 786 / 157)</name>
    <dbReference type="NCBI Taxonomy" id="797303"/>
    <lineage>
        <taxon>Archaea</taxon>
        <taxon>Methanobacteriati</taxon>
        <taxon>Methanobacteriota</taxon>
        <taxon>Stenosarchaea group</taxon>
        <taxon>Halobacteria</taxon>
        <taxon>Halobacteriales</taxon>
        <taxon>Natrialbaceae</taxon>
        <taxon>Natrinema</taxon>
    </lineage>
</organism>
<feature type="compositionally biased region" description="Low complexity" evidence="5">
    <location>
        <begin position="91"/>
        <end position="104"/>
    </location>
</feature>
<dbReference type="GO" id="GO:0005524">
    <property type="term" value="F:ATP binding"/>
    <property type="evidence" value="ECO:0007669"/>
    <property type="project" value="UniProtKB-KW"/>
</dbReference>
<evidence type="ECO:0000256" key="4">
    <source>
        <dbReference type="ARBA" id="ARBA00022840"/>
    </source>
</evidence>
<evidence type="ECO:0000256" key="3">
    <source>
        <dbReference type="ARBA" id="ARBA00022806"/>
    </source>
</evidence>
<dbReference type="Gene3D" id="3.40.50.300">
    <property type="entry name" value="P-loop containing nucleotide triphosphate hydrolases"/>
    <property type="match status" value="1"/>
</dbReference>
<dbReference type="OrthoDB" id="203178at2157"/>
<evidence type="ECO:0000313" key="8">
    <source>
        <dbReference type="Proteomes" id="UP000011593"/>
    </source>
</evidence>
<protein>
    <submittedName>
        <fullName evidence="7">DNA/RNA helicase, superfamily I</fullName>
    </submittedName>
</protein>
<gene>
    <name evidence="7" type="ORF">C488_21302</name>
</gene>
<name>L9Y3C9_NATP1</name>
<dbReference type="InterPro" id="IPR027417">
    <property type="entry name" value="P-loop_NTPase"/>
</dbReference>
<keyword evidence="8" id="KW-1185">Reference proteome</keyword>
<evidence type="ECO:0000256" key="1">
    <source>
        <dbReference type="ARBA" id="ARBA00022741"/>
    </source>
</evidence>
<proteinExistence type="predicted"/>
<dbReference type="AlphaFoldDB" id="L9Y3C9"/>
<dbReference type="InterPro" id="IPR014017">
    <property type="entry name" value="DNA_helicase_UvrD-like_C"/>
</dbReference>
<keyword evidence="3 7" id="KW-0347">Helicase</keyword>
<accession>L9Y3C9</accession>
<keyword evidence="2" id="KW-0378">Hydrolase</keyword>
<reference evidence="7 8" key="1">
    <citation type="journal article" date="2014" name="PLoS Genet.">
        <title>Phylogenetically driven sequencing of extremely halophilic archaea reveals strategies for static and dynamic osmo-response.</title>
        <authorList>
            <person name="Becker E.A."/>
            <person name="Seitzer P.M."/>
            <person name="Tritt A."/>
            <person name="Larsen D."/>
            <person name="Krusor M."/>
            <person name="Yao A.I."/>
            <person name="Wu D."/>
            <person name="Madern D."/>
            <person name="Eisen J.A."/>
            <person name="Darling A.E."/>
            <person name="Facciotti M.T."/>
        </authorList>
    </citation>
    <scope>NUCLEOTIDE SEQUENCE [LARGE SCALE GENOMIC DNA]</scope>
    <source>
        <strain evidence="7 8">DSM 15624</strain>
    </source>
</reference>
<sequence length="113" mass="12417">MITTRCDDVVEDTYHVRVLTIHASKGAEATDDCCFDGITGEIAREMDRSDETRQNEARTWYVGLSRASERLHLMYDAFPGAIDHLPGNLAPQAAASARRQASEAMTDGGADDR</sequence>
<dbReference type="EMBL" id="AOIE01000134">
    <property type="protein sequence ID" value="ELY68196.1"/>
    <property type="molecule type" value="Genomic_DNA"/>
</dbReference>
<evidence type="ECO:0000259" key="6">
    <source>
        <dbReference type="Pfam" id="PF13361"/>
    </source>
</evidence>
<feature type="domain" description="UvrD-like helicase C-terminal" evidence="6">
    <location>
        <begin position="8"/>
        <end position="75"/>
    </location>
</feature>
<dbReference type="GO" id="GO:0004386">
    <property type="term" value="F:helicase activity"/>
    <property type="evidence" value="ECO:0007669"/>
    <property type="project" value="UniProtKB-KW"/>
</dbReference>
<dbReference type="Proteomes" id="UP000011593">
    <property type="component" value="Unassembled WGS sequence"/>
</dbReference>
<evidence type="ECO:0000256" key="2">
    <source>
        <dbReference type="ARBA" id="ARBA00022801"/>
    </source>
</evidence>
<dbReference type="SUPFAM" id="SSF52540">
    <property type="entry name" value="P-loop containing nucleoside triphosphate hydrolases"/>
    <property type="match status" value="1"/>
</dbReference>
<feature type="region of interest" description="Disordered" evidence="5">
    <location>
        <begin position="91"/>
        <end position="113"/>
    </location>
</feature>
<dbReference type="GO" id="GO:0016787">
    <property type="term" value="F:hydrolase activity"/>
    <property type="evidence" value="ECO:0007669"/>
    <property type="project" value="UniProtKB-KW"/>
</dbReference>
<comment type="caution">
    <text evidence="7">The sequence shown here is derived from an EMBL/GenBank/DDBJ whole genome shotgun (WGS) entry which is preliminary data.</text>
</comment>
<evidence type="ECO:0000313" key="7">
    <source>
        <dbReference type="EMBL" id="ELY68196.1"/>
    </source>
</evidence>
<keyword evidence="1" id="KW-0547">Nucleotide-binding</keyword>
<dbReference type="Pfam" id="PF13361">
    <property type="entry name" value="UvrD_C"/>
    <property type="match status" value="1"/>
</dbReference>
<dbReference type="PATRIC" id="fig|797303.5.peg.4201"/>